<dbReference type="PANTHER" id="PTHR47075:SF9">
    <property type="entry name" value="TRANSCRIPTION FACTOR BHLH47"/>
    <property type="match status" value="1"/>
</dbReference>
<feature type="region of interest" description="Disordered" evidence="1">
    <location>
        <begin position="1"/>
        <end position="35"/>
    </location>
</feature>
<keyword evidence="3" id="KW-1185">Reference proteome</keyword>
<organism evidence="2 3">
    <name type="scientific">Hibiscus syriacus</name>
    <name type="common">Rose of Sharon</name>
    <dbReference type="NCBI Taxonomy" id="106335"/>
    <lineage>
        <taxon>Eukaryota</taxon>
        <taxon>Viridiplantae</taxon>
        <taxon>Streptophyta</taxon>
        <taxon>Embryophyta</taxon>
        <taxon>Tracheophyta</taxon>
        <taxon>Spermatophyta</taxon>
        <taxon>Magnoliopsida</taxon>
        <taxon>eudicotyledons</taxon>
        <taxon>Gunneridae</taxon>
        <taxon>Pentapetalae</taxon>
        <taxon>rosids</taxon>
        <taxon>malvids</taxon>
        <taxon>Malvales</taxon>
        <taxon>Malvaceae</taxon>
        <taxon>Malvoideae</taxon>
        <taxon>Hibiscus</taxon>
    </lineage>
</organism>
<evidence type="ECO:0000313" key="3">
    <source>
        <dbReference type="Proteomes" id="UP000436088"/>
    </source>
</evidence>
<comment type="caution">
    <text evidence="2">The sequence shown here is derived from an EMBL/GenBank/DDBJ whole genome shotgun (WGS) entry which is preliminary data.</text>
</comment>
<dbReference type="EMBL" id="VEPZ02001604">
    <property type="protein sequence ID" value="KAE8665854.1"/>
    <property type="molecule type" value="Genomic_DNA"/>
</dbReference>
<protein>
    <submittedName>
        <fullName evidence="2">Transcription factor bHLH47-like isoform X2</fullName>
    </submittedName>
</protein>
<dbReference type="Proteomes" id="UP000436088">
    <property type="component" value="Unassembled WGS sequence"/>
</dbReference>
<name>A0A6A2Y839_HIBSY</name>
<proteinExistence type="predicted"/>
<dbReference type="PANTHER" id="PTHR47075">
    <property type="entry name" value="TRANSCRIPTION FACTOR BHLH47"/>
    <property type="match status" value="1"/>
</dbReference>
<evidence type="ECO:0000256" key="1">
    <source>
        <dbReference type="SAM" id="MobiDB-lite"/>
    </source>
</evidence>
<feature type="region of interest" description="Disordered" evidence="1">
    <location>
        <begin position="61"/>
        <end position="101"/>
    </location>
</feature>
<accession>A0A6A2Y839</accession>
<dbReference type="AlphaFoldDB" id="A0A6A2Y839"/>
<gene>
    <name evidence="2" type="ORF">F3Y22_tig00112523pilonHSYRG00011</name>
</gene>
<reference evidence="2" key="1">
    <citation type="submission" date="2019-09" db="EMBL/GenBank/DDBJ databases">
        <title>Draft genome information of white flower Hibiscus syriacus.</title>
        <authorList>
            <person name="Kim Y.-M."/>
        </authorList>
    </citation>
    <scope>NUCLEOTIDE SEQUENCE [LARGE SCALE GENOMIC DNA]</scope>
    <source>
        <strain evidence="2">YM2019G1</strain>
    </source>
</reference>
<sequence length="101" mass="11099">MKVAQSKPDLNEPPDFQTQLPSHFQGDHPGLPVVEPALQQPPVLLVVPLHPDIQTYPMLNSETRPAAKPNSVVSKPHAQYPTPADSWPSKIIGEQPAIRNE</sequence>
<evidence type="ECO:0000313" key="2">
    <source>
        <dbReference type="EMBL" id="KAE8665854.1"/>
    </source>
</evidence>